<gene>
    <name evidence="11" type="ORF">H0A68_16080</name>
</gene>
<name>A0A853FFE3_9BURK</name>
<keyword evidence="6" id="KW-0998">Cell outer membrane</keyword>
<accession>A0A853FFE3</accession>
<keyword evidence="3" id="KW-0812">Transmembrane</keyword>
<dbReference type="Pfam" id="PF04575">
    <property type="entry name" value="SlipAM"/>
    <property type="match status" value="1"/>
</dbReference>
<sequence>MKNWSYRMAPQLSGVLLLFALTFPSRTAMAVSPDDDMSARLPIHTSHSSAGASAAALTHLTATSTTAEPVEVDELGLLAQPALLHQAMAAAIHAGHAAGIRVLLPVYEKRQDADPAMLAYARAIDARLRKQPGLAAAYYNESLYHQPSAHGIRLQLAEILIEDQKNSEAAHQLALLPAAMLPETLQHRVAGYQSLLARRSAWSLQTGIRILNEENINNAPRRRTAGNWTFDAPVHGRGLAWDADAAKLWTLTGGRFLSMDISGWGKHYIGHKRYDDAMLRLAPGLGHADMANQLRLFPFLAYRRFGQRIYSRNAGVRVQWDHHWAPRLKTMAAMEAGRQIHPRRRFLDHRSHLISVAAIYHTNAAQSLLLGLDTYREWDTPDVADRFHMHSLRVDWARQWPNGIGARLHFNTGLRTYRGPTLLTHDDRRRDHILGSALSVWHRKIDMAGFTPRLTLSHQRIRSNSALHDWRKRQIAVELQRAF</sequence>
<proteinExistence type="inferred from homology"/>
<dbReference type="GO" id="GO:0009279">
    <property type="term" value="C:cell outer membrane"/>
    <property type="evidence" value="ECO:0007669"/>
    <property type="project" value="UniProtKB-SubCell"/>
</dbReference>
<feature type="domain" description="Surface lipoprotein assembly modifier N-terminal TPR repeats region" evidence="10">
    <location>
        <begin position="71"/>
        <end position="172"/>
    </location>
</feature>
<evidence type="ECO:0000259" key="9">
    <source>
        <dbReference type="Pfam" id="PF04575"/>
    </source>
</evidence>
<comment type="similarity">
    <text evidence="7">Belongs to the Slam family.</text>
</comment>
<dbReference type="AlphaFoldDB" id="A0A853FFE3"/>
<keyword evidence="12" id="KW-1185">Reference proteome</keyword>
<keyword evidence="4 8" id="KW-0732">Signal</keyword>
<evidence type="ECO:0000256" key="1">
    <source>
        <dbReference type="ARBA" id="ARBA00004571"/>
    </source>
</evidence>
<dbReference type="Proteomes" id="UP000580517">
    <property type="component" value="Unassembled WGS sequence"/>
</dbReference>
<evidence type="ECO:0000256" key="2">
    <source>
        <dbReference type="ARBA" id="ARBA00022452"/>
    </source>
</evidence>
<keyword evidence="2" id="KW-1134">Transmembrane beta strand</keyword>
<evidence type="ECO:0000313" key="12">
    <source>
        <dbReference type="Proteomes" id="UP000580517"/>
    </source>
</evidence>
<protein>
    <submittedName>
        <fullName evidence="11">DUF560 domain-containing protein</fullName>
    </submittedName>
</protein>
<organism evidence="11 12">
    <name type="scientific">Allopusillimonas soli</name>
    <dbReference type="NCBI Taxonomy" id="659016"/>
    <lineage>
        <taxon>Bacteria</taxon>
        <taxon>Pseudomonadati</taxon>
        <taxon>Pseudomonadota</taxon>
        <taxon>Betaproteobacteria</taxon>
        <taxon>Burkholderiales</taxon>
        <taxon>Alcaligenaceae</taxon>
        <taxon>Allopusillimonas</taxon>
    </lineage>
</organism>
<comment type="caution">
    <text evidence="11">The sequence shown here is derived from an EMBL/GenBank/DDBJ whole genome shotgun (WGS) entry which is preliminary data.</text>
</comment>
<feature type="signal peptide" evidence="8">
    <location>
        <begin position="1"/>
        <end position="30"/>
    </location>
</feature>
<evidence type="ECO:0000256" key="4">
    <source>
        <dbReference type="ARBA" id="ARBA00022729"/>
    </source>
</evidence>
<evidence type="ECO:0000256" key="7">
    <source>
        <dbReference type="ARBA" id="ARBA00023609"/>
    </source>
</evidence>
<dbReference type="Pfam" id="PF24575">
    <property type="entry name" value="TPR_Slam"/>
    <property type="match status" value="1"/>
</dbReference>
<dbReference type="InterPro" id="IPR057556">
    <property type="entry name" value="TPR_Slam"/>
</dbReference>
<feature type="domain" description="Surface lipoprotein assembly modifier C-terminal" evidence="9">
    <location>
        <begin position="202"/>
        <end position="483"/>
    </location>
</feature>
<keyword evidence="5" id="KW-0472">Membrane</keyword>
<dbReference type="InterPro" id="IPR007655">
    <property type="entry name" value="Slam_C"/>
</dbReference>
<evidence type="ECO:0000259" key="10">
    <source>
        <dbReference type="Pfam" id="PF24575"/>
    </source>
</evidence>
<dbReference type="RefSeq" id="WP_129970221.1">
    <property type="nucleotide sequence ID" value="NZ_JACCEW010000005.1"/>
</dbReference>
<feature type="chain" id="PRO_5032893213" evidence="8">
    <location>
        <begin position="31"/>
        <end position="483"/>
    </location>
</feature>
<evidence type="ECO:0000256" key="6">
    <source>
        <dbReference type="ARBA" id="ARBA00023237"/>
    </source>
</evidence>
<dbReference type="OrthoDB" id="6655393at2"/>
<evidence type="ECO:0000313" key="11">
    <source>
        <dbReference type="EMBL" id="NYT38402.1"/>
    </source>
</evidence>
<comment type="subcellular location">
    <subcellularLocation>
        <location evidence="1">Cell outer membrane</location>
        <topology evidence="1">Multi-pass membrane protein</topology>
    </subcellularLocation>
</comment>
<dbReference type="EMBL" id="JACCEW010000005">
    <property type="protein sequence ID" value="NYT38402.1"/>
    <property type="molecule type" value="Genomic_DNA"/>
</dbReference>
<reference evidence="11 12" key="1">
    <citation type="submission" date="2020-07" db="EMBL/GenBank/DDBJ databases">
        <title>Taxonomic revisions and descriptions of new bacterial species based on genomic comparisons in the high-G+C-content subgroup of the family Alcaligenaceae.</title>
        <authorList>
            <person name="Szabo A."/>
            <person name="Felfoldi T."/>
        </authorList>
    </citation>
    <scope>NUCLEOTIDE SEQUENCE [LARGE SCALE GENOMIC DNA]</scope>
    <source>
        <strain evidence="11 12">DSM 25264</strain>
    </source>
</reference>
<evidence type="ECO:0000256" key="3">
    <source>
        <dbReference type="ARBA" id="ARBA00022692"/>
    </source>
</evidence>
<evidence type="ECO:0000256" key="8">
    <source>
        <dbReference type="SAM" id="SignalP"/>
    </source>
</evidence>
<evidence type="ECO:0000256" key="5">
    <source>
        <dbReference type="ARBA" id="ARBA00023136"/>
    </source>
</evidence>